<dbReference type="AlphaFoldDB" id="A0A366MX53"/>
<organism evidence="3 4">
    <name type="scientific">Aliarcobacter vitoriensis</name>
    <dbReference type="NCBI Taxonomy" id="2011099"/>
    <lineage>
        <taxon>Bacteria</taxon>
        <taxon>Pseudomonadati</taxon>
        <taxon>Campylobacterota</taxon>
        <taxon>Epsilonproteobacteria</taxon>
        <taxon>Campylobacterales</taxon>
        <taxon>Arcobacteraceae</taxon>
        <taxon>Aliarcobacter</taxon>
    </lineage>
</organism>
<keyword evidence="2" id="KW-1133">Transmembrane helix</keyword>
<sequence>MIVAIKKRKKSNNILKIFFIISLFFGIIYLAYLNQEKNIAKLDLQKAQEEELNLIKFENEKRVKEQQDAQRIILIEAEKVVDLVGQEYIEDVKIVKNKIVYIFKPNTNIEAITIRYGAMALVKKSFNDVVVVVDIEHILKSRLK</sequence>
<keyword evidence="2" id="KW-0472">Membrane</keyword>
<dbReference type="Proteomes" id="UP000252669">
    <property type="component" value="Unassembled WGS sequence"/>
</dbReference>
<protein>
    <submittedName>
        <fullName evidence="3">Uncharacterized protein</fullName>
    </submittedName>
</protein>
<evidence type="ECO:0000256" key="1">
    <source>
        <dbReference type="SAM" id="Coils"/>
    </source>
</evidence>
<name>A0A366MX53_9BACT</name>
<feature type="transmembrane region" description="Helical" evidence="2">
    <location>
        <begin position="14"/>
        <end position="32"/>
    </location>
</feature>
<dbReference type="EMBL" id="PDKB01000001">
    <property type="protein sequence ID" value="RBQ30190.1"/>
    <property type="molecule type" value="Genomic_DNA"/>
</dbReference>
<accession>A0A366MX53</accession>
<evidence type="ECO:0000313" key="3">
    <source>
        <dbReference type="EMBL" id="RBQ30190.1"/>
    </source>
</evidence>
<reference evidence="3 4" key="1">
    <citation type="submission" date="2017-10" db="EMBL/GenBank/DDBJ databases">
        <title>Genomics of the genus Arcobacter.</title>
        <authorList>
            <person name="Perez-Cataluna A."/>
            <person name="Figueras M.J."/>
        </authorList>
    </citation>
    <scope>NUCLEOTIDE SEQUENCE [LARGE SCALE GENOMIC DNA]</scope>
    <source>
        <strain evidence="3 4">CECT 9230</strain>
    </source>
</reference>
<proteinExistence type="predicted"/>
<keyword evidence="4" id="KW-1185">Reference proteome</keyword>
<dbReference type="OrthoDB" id="5348848at2"/>
<evidence type="ECO:0000256" key="2">
    <source>
        <dbReference type="SAM" id="Phobius"/>
    </source>
</evidence>
<comment type="caution">
    <text evidence="3">The sequence shown here is derived from an EMBL/GenBank/DDBJ whole genome shotgun (WGS) entry which is preliminary data.</text>
</comment>
<keyword evidence="1" id="KW-0175">Coiled coil</keyword>
<keyword evidence="2" id="KW-0812">Transmembrane</keyword>
<gene>
    <name evidence="3" type="ORF">CRU91_00680</name>
</gene>
<evidence type="ECO:0000313" key="4">
    <source>
        <dbReference type="Proteomes" id="UP000252669"/>
    </source>
</evidence>
<feature type="coiled-coil region" evidence="1">
    <location>
        <begin position="30"/>
        <end position="67"/>
    </location>
</feature>